<reference evidence="2 3" key="1">
    <citation type="submission" date="2018-04" db="EMBL/GenBank/DDBJ databases">
        <title>Pseudomonas sp. nov., isolated from mangrove soil.</title>
        <authorList>
            <person name="Chen C."/>
        </authorList>
    </citation>
    <scope>NUCLEOTIDE SEQUENCE [LARGE SCALE GENOMIC DNA]</scope>
    <source>
        <strain evidence="2 3">TC-11</strain>
    </source>
</reference>
<dbReference type="PIRSF" id="PIRSF037290">
    <property type="entry name" value="UCP037290"/>
    <property type="match status" value="1"/>
</dbReference>
<proteinExistence type="predicted"/>
<dbReference type="InterPro" id="IPR017166">
    <property type="entry name" value="UCP037290"/>
</dbReference>
<gene>
    <name evidence="2" type="primary">imuA</name>
    <name evidence="2" type="ORF">DBO85_14770</name>
</gene>
<protein>
    <submittedName>
        <fullName evidence="2">Translesion DNA synthesis-associated protein ImuA</fullName>
    </submittedName>
</protein>
<evidence type="ECO:0000256" key="1">
    <source>
        <dbReference type="ARBA" id="ARBA00022763"/>
    </source>
</evidence>
<keyword evidence="1" id="KW-0227">DNA damage</keyword>
<keyword evidence="3" id="KW-1185">Reference proteome</keyword>
<comment type="caution">
    <text evidence="2">The sequence shown here is derived from an EMBL/GenBank/DDBJ whole genome shotgun (WGS) entry which is preliminary data.</text>
</comment>
<dbReference type="PANTHER" id="PTHR35369">
    <property type="entry name" value="BLR3025 PROTEIN-RELATED"/>
    <property type="match status" value="1"/>
</dbReference>
<dbReference type="AlphaFoldDB" id="A0A2T5P795"/>
<evidence type="ECO:0000313" key="2">
    <source>
        <dbReference type="EMBL" id="PTU73574.1"/>
    </source>
</evidence>
<dbReference type="GO" id="GO:0006281">
    <property type="term" value="P:DNA repair"/>
    <property type="evidence" value="ECO:0007669"/>
    <property type="project" value="TreeGrafter"/>
</dbReference>
<dbReference type="InterPro" id="IPR050356">
    <property type="entry name" value="SulA_CellDiv_inhibitor"/>
</dbReference>
<dbReference type="PANTHER" id="PTHR35369:SF3">
    <property type="entry name" value="TRANSLESION DNA SYNTHESIS-ASSOCIATED PROTEIN IMUA"/>
    <property type="match status" value="1"/>
</dbReference>
<dbReference type="OrthoDB" id="9811176at2"/>
<dbReference type="RefSeq" id="WP_108108019.1">
    <property type="nucleotide sequence ID" value="NZ_QASN01000020.1"/>
</dbReference>
<accession>A0A2T5P795</accession>
<sequence>MGAVIALDALLDQRRVWKGQASAAARSSQPTGLAHLDAALPLGGWPDAALSEILLPAPGLGELKLLWPTLARLTQAGQRVVLVAPPYIPYAPAWEKAGVDLRWLQIVDAGDNAPWATEQCLRSGSCAAVLCWLPQADDRSLRRLQVAAETGQSLAFSYRPAAQAINPSPAALRLLLDVGQVQVLKCRGGLPPARPVSLASGH</sequence>
<dbReference type="NCBIfam" id="NF033429">
    <property type="entry name" value="ImuA_translesion"/>
    <property type="match status" value="1"/>
</dbReference>
<dbReference type="Proteomes" id="UP000244064">
    <property type="component" value="Unassembled WGS sequence"/>
</dbReference>
<name>A0A2T5P795_9PSED</name>
<dbReference type="SUPFAM" id="SSF52540">
    <property type="entry name" value="P-loop containing nucleoside triphosphate hydrolases"/>
    <property type="match status" value="1"/>
</dbReference>
<evidence type="ECO:0000313" key="3">
    <source>
        <dbReference type="Proteomes" id="UP000244064"/>
    </source>
</evidence>
<dbReference type="InterPro" id="IPR047610">
    <property type="entry name" value="ImuA_translesion"/>
</dbReference>
<dbReference type="InterPro" id="IPR027417">
    <property type="entry name" value="P-loop_NTPase"/>
</dbReference>
<dbReference type="Gene3D" id="3.40.50.300">
    <property type="entry name" value="P-loop containing nucleotide triphosphate hydrolases"/>
    <property type="match status" value="1"/>
</dbReference>
<organism evidence="2 3">
    <name type="scientific">Pseudomonas mangrovi</name>
    <dbReference type="NCBI Taxonomy" id="2161748"/>
    <lineage>
        <taxon>Bacteria</taxon>
        <taxon>Pseudomonadati</taxon>
        <taxon>Pseudomonadota</taxon>
        <taxon>Gammaproteobacteria</taxon>
        <taxon>Pseudomonadales</taxon>
        <taxon>Pseudomonadaceae</taxon>
        <taxon>Pseudomonas</taxon>
    </lineage>
</organism>
<dbReference type="EMBL" id="QASN01000020">
    <property type="protein sequence ID" value="PTU73574.1"/>
    <property type="molecule type" value="Genomic_DNA"/>
</dbReference>